<proteinExistence type="inferred from homology"/>
<sequence>MFHLIWSIIVGFFVGLIARAIIPGADHMGFWMTAGVGIVGSLIGGLIGNLISRPPPGSKFHPAGFFMSILGAVVLMLLLRYVFHM</sequence>
<evidence type="ECO:0000256" key="7">
    <source>
        <dbReference type="SAM" id="Phobius"/>
    </source>
</evidence>
<evidence type="ECO:0000256" key="2">
    <source>
        <dbReference type="ARBA" id="ARBA00011006"/>
    </source>
</evidence>
<evidence type="ECO:0000256" key="5">
    <source>
        <dbReference type="ARBA" id="ARBA00022989"/>
    </source>
</evidence>
<comment type="subcellular location">
    <subcellularLocation>
        <location evidence="1">Cell membrane</location>
        <topology evidence="1">Multi-pass membrane protein</topology>
    </subcellularLocation>
</comment>
<dbReference type="RefSeq" id="WP_189440280.1">
    <property type="nucleotide sequence ID" value="NZ_BMXT01000001.1"/>
</dbReference>
<accession>A0ABQ2ZRC8</accession>
<dbReference type="Pfam" id="PF04226">
    <property type="entry name" value="Transgly_assoc"/>
    <property type="match status" value="1"/>
</dbReference>
<organism evidence="8 9">
    <name type="scientific">Rhodanobacter panaciterrae</name>
    <dbReference type="NCBI Taxonomy" id="490572"/>
    <lineage>
        <taxon>Bacteria</taxon>
        <taxon>Pseudomonadati</taxon>
        <taxon>Pseudomonadota</taxon>
        <taxon>Gammaproteobacteria</taxon>
        <taxon>Lysobacterales</taxon>
        <taxon>Rhodanobacteraceae</taxon>
        <taxon>Rhodanobacter</taxon>
    </lineage>
</organism>
<dbReference type="EMBL" id="BMXT01000001">
    <property type="protein sequence ID" value="GGY21505.1"/>
    <property type="molecule type" value="Genomic_DNA"/>
</dbReference>
<keyword evidence="3" id="KW-1003">Cell membrane</keyword>
<feature type="transmembrane region" description="Helical" evidence="7">
    <location>
        <begin position="30"/>
        <end position="51"/>
    </location>
</feature>
<evidence type="ECO:0000256" key="6">
    <source>
        <dbReference type="ARBA" id="ARBA00023136"/>
    </source>
</evidence>
<name>A0ABQ2ZRC8_9GAMM</name>
<keyword evidence="6 7" id="KW-0472">Membrane</keyword>
<protein>
    <submittedName>
        <fullName evidence="8">Transglycosylase</fullName>
    </submittedName>
</protein>
<dbReference type="PANTHER" id="PTHR33884:SF3">
    <property type="entry name" value="UPF0410 PROTEIN YMGE"/>
    <property type="match status" value="1"/>
</dbReference>
<feature type="transmembrane region" description="Helical" evidence="7">
    <location>
        <begin position="63"/>
        <end position="83"/>
    </location>
</feature>
<keyword evidence="5 7" id="KW-1133">Transmembrane helix</keyword>
<keyword evidence="9" id="KW-1185">Reference proteome</keyword>
<evidence type="ECO:0000256" key="4">
    <source>
        <dbReference type="ARBA" id="ARBA00022692"/>
    </source>
</evidence>
<evidence type="ECO:0000313" key="8">
    <source>
        <dbReference type="EMBL" id="GGY21505.1"/>
    </source>
</evidence>
<dbReference type="PANTHER" id="PTHR33884">
    <property type="entry name" value="UPF0410 PROTEIN YMGE"/>
    <property type="match status" value="1"/>
</dbReference>
<dbReference type="Proteomes" id="UP000621898">
    <property type="component" value="Unassembled WGS sequence"/>
</dbReference>
<keyword evidence="4 7" id="KW-0812">Transmembrane</keyword>
<evidence type="ECO:0000256" key="3">
    <source>
        <dbReference type="ARBA" id="ARBA00022475"/>
    </source>
</evidence>
<dbReference type="InterPro" id="IPR007341">
    <property type="entry name" value="Transgly_assoc"/>
</dbReference>
<reference evidence="9" key="1">
    <citation type="journal article" date="2019" name="Int. J. Syst. Evol. Microbiol.">
        <title>The Global Catalogue of Microorganisms (GCM) 10K type strain sequencing project: providing services to taxonomists for standard genome sequencing and annotation.</title>
        <authorList>
            <consortium name="The Broad Institute Genomics Platform"/>
            <consortium name="The Broad Institute Genome Sequencing Center for Infectious Disease"/>
            <person name="Wu L."/>
            <person name="Ma J."/>
        </authorList>
    </citation>
    <scope>NUCLEOTIDE SEQUENCE [LARGE SCALE GENOMIC DNA]</scope>
    <source>
        <strain evidence="9">KCTC 22232</strain>
    </source>
</reference>
<evidence type="ECO:0000256" key="1">
    <source>
        <dbReference type="ARBA" id="ARBA00004651"/>
    </source>
</evidence>
<comment type="caution">
    <text evidence="8">The sequence shown here is derived from an EMBL/GenBank/DDBJ whole genome shotgun (WGS) entry which is preliminary data.</text>
</comment>
<evidence type="ECO:0000313" key="9">
    <source>
        <dbReference type="Proteomes" id="UP000621898"/>
    </source>
</evidence>
<comment type="similarity">
    <text evidence="2">Belongs to the UPF0410 family.</text>
</comment>
<gene>
    <name evidence="8" type="ORF">GCM10008098_12890</name>
</gene>